<organism evidence="3 4">
    <name type="scientific">Candidatus Avisuccinivibrio stercorigallinarum</name>
    <dbReference type="NCBI Taxonomy" id="2840704"/>
    <lineage>
        <taxon>Bacteria</taxon>
        <taxon>Pseudomonadati</taxon>
        <taxon>Pseudomonadota</taxon>
        <taxon>Gammaproteobacteria</taxon>
        <taxon>Aeromonadales</taxon>
        <taxon>Succinivibrionaceae</taxon>
        <taxon>Succinivibrionaceae incertae sedis</taxon>
        <taxon>Candidatus Avisuccinivibrio</taxon>
    </lineage>
</organism>
<dbReference type="AlphaFoldDB" id="A0A9D9DE89"/>
<feature type="non-terminal residue" evidence="3">
    <location>
        <position position="447"/>
    </location>
</feature>
<accession>A0A9D9DE89</accession>
<reference evidence="3" key="2">
    <citation type="journal article" date="2021" name="PeerJ">
        <title>Extensive microbial diversity within the chicken gut microbiome revealed by metagenomics and culture.</title>
        <authorList>
            <person name="Gilroy R."/>
            <person name="Ravi A."/>
            <person name="Getino M."/>
            <person name="Pursley I."/>
            <person name="Horton D.L."/>
            <person name="Alikhan N.F."/>
            <person name="Baker D."/>
            <person name="Gharbi K."/>
            <person name="Hall N."/>
            <person name="Watson M."/>
            <person name="Adriaenssens E.M."/>
            <person name="Foster-Nyarko E."/>
            <person name="Jarju S."/>
            <person name="Secka A."/>
            <person name="Antonio M."/>
            <person name="Oren A."/>
            <person name="Chaudhuri R.R."/>
            <person name="La Ragione R."/>
            <person name="Hildebrand F."/>
            <person name="Pallen M.J."/>
        </authorList>
    </citation>
    <scope>NUCLEOTIDE SEQUENCE</scope>
    <source>
        <strain evidence="3">17213</strain>
    </source>
</reference>
<gene>
    <name evidence="3" type="ORF">IAB19_05505</name>
</gene>
<dbReference type="InterPro" id="IPR018631">
    <property type="entry name" value="AAA-ATPase-like_dom"/>
</dbReference>
<reference evidence="3" key="1">
    <citation type="submission" date="2020-10" db="EMBL/GenBank/DDBJ databases">
        <authorList>
            <person name="Gilroy R."/>
        </authorList>
    </citation>
    <scope>NUCLEOTIDE SEQUENCE</scope>
    <source>
        <strain evidence="3">17213</strain>
    </source>
</reference>
<feature type="domain" description="AAA-ATPase-like" evidence="2">
    <location>
        <begin position="11"/>
        <end position="199"/>
    </location>
</feature>
<proteinExistence type="predicted"/>
<dbReference type="Pfam" id="PF09820">
    <property type="entry name" value="AAA-ATPase_like"/>
    <property type="match status" value="1"/>
</dbReference>
<evidence type="ECO:0000259" key="2">
    <source>
        <dbReference type="Pfam" id="PF09820"/>
    </source>
</evidence>
<evidence type="ECO:0000313" key="3">
    <source>
        <dbReference type="EMBL" id="MBO8415816.1"/>
    </source>
</evidence>
<dbReference type="PANTHER" id="PTHR34825:SF1">
    <property type="entry name" value="AAA-ATPASE-LIKE DOMAIN-CONTAINING PROTEIN"/>
    <property type="match status" value="1"/>
</dbReference>
<comment type="caution">
    <text evidence="3">The sequence shown here is derived from an EMBL/GenBank/DDBJ whole genome shotgun (WGS) entry which is preliminary data.</text>
</comment>
<dbReference type="EMBL" id="JADINH010000114">
    <property type="protein sequence ID" value="MBO8415816.1"/>
    <property type="molecule type" value="Genomic_DNA"/>
</dbReference>
<evidence type="ECO:0000256" key="1">
    <source>
        <dbReference type="SAM" id="MobiDB-lite"/>
    </source>
</evidence>
<dbReference type="Proteomes" id="UP000823631">
    <property type="component" value="Unassembled WGS sequence"/>
</dbReference>
<protein>
    <submittedName>
        <fullName evidence="3">AAA family ATPase</fullName>
    </submittedName>
</protein>
<name>A0A9D9DE89_9GAMM</name>
<feature type="region of interest" description="Disordered" evidence="1">
    <location>
        <begin position="427"/>
        <end position="447"/>
    </location>
</feature>
<evidence type="ECO:0000313" key="4">
    <source>
        <dbReference type="Proteomes" id="UP000823631"/>
    </source>
</evidence>
<dbReference type="PANTHER" id="PTHR34825">
    <property type="entry name" value="CONSERVED PROTEIN, WITH A WEAK D-GALACTARATE DEHYDRATASE/ALTRONATE HYDROLASE DOMAIN"/>
    <property type="match status" value="1"/>
</dbReference>
<sequence length="447" mass="50967">MSNYCSAHRGFERFLDGSQVLVDKSDLIANLATYHRCRYILMPPHFGKSTLLDFLQELYSHGTARMAGLKIEREHLWKDKKTCKVVVLDFAEVLKHIDPAKPLREEISRAFCAHLRQQFTLAGLEPDPAQKDLDLALCSRLKNEPYFSVALLVKNNEALLEHFIFEPELFEYCSRLQYYFYGMTASYSSRFRSMWVTGSVHYSESILDTLPHDDYFRDYSYNSDVPGIFGFSAEEIEQNFGPQLQHAARVLSAQNLQGKVWTAADVLEEIEAQYGGFSFNLYDNNSPKLCNPHSVLSFLAAPEQGFKTYCTDHCPQAAGLIDKFMCAAMQGYPSDSEQERAKGQSSGLDGLIAEKQTWDFSFLCLHACYIDGQPFLPTSQLLWRQGFFSIKQVNSSEDDKDYVVDLAVPNLEVRRCFEESYRRLKAAGQRRNRSSAKGAPELHKGQN</sequence>